<reference evidence="3" key="2">
    <citation type="submission" date="2021-09" db="EMBL/GenBank/DDBJ databases">
        <authorList>
            <person name="Gilroy R."/>
        </authorList>
    </citation>
    <scope>NUCLEOTIDE SEQUENCE</scope>
    <source>
        <strain evidence="3">CHK179-5677</strain>
    </source>
</reference>
<dbReference type="EMBL" id="DYUC01000016">
    <property type="protein sequence ID" value="HJG85747.1"/>
    <property type="molecule type" value="Genomic_DNA"/>
</dbReference>
<name>A0A921SRU5_9FIRM</name>
<keyword evidence="2" id="KW-1133">Transmembrane helix</keyword>
<feature type="transmembrane region" description="Helical" evidence="2">
    <location>
        <begin position="12"/>
        <end position="38"/>
    </location>
</feature>
<evidence type="ECO:0000313" key="3">
    <source>
        <dbReference type="EMBL" id="HJG85747.1"/>
    </source>
</evidence>
<dbReference type="RefSeq" id="WP_295368610.1">
    <property type="nucleotide sequence ID" value="NZ_DYUC01000016.1"/>
</dbReference>
<keyword evidence="2" id="KW-0472">Membrane</keyword>
<reference evidence="3" key="1">
    <citation type="journal article" date="2021" name="PeerJ">
        <title>Extensive microbial diversity within the chicken gut microbiome revealed by metagenomics and culture.</title>
        <authorList>
            <person name="Gilroy R."/>
            <person name="Ravi A."/>
            <person name="Getino M."/>
            <person name="Pursley I."/>
            <person name="Horton D.L."/>
            <person name="Alikhan N.F."/>
            <person name="Baker D."/>
            <person name="Gharbi K."/>
            <person name="Hall N."/>
            <person name="Watson M."/>
            <person name="Adriaenssens E.M."/>
            <person name="Foster-Nyarko E."/>
            <person name="Jarju S."/>
            <person name="Secka A."/>
            <person name="Antonio M."/>
            <person name="Oren A."/>
            <person name="Chaudhuri R.R."/>
            <person name="La Ragione R."/>
            <person name="Hildebrand F."/>
            <person name="Pallen M.J."/>
        </authorList>
    </citation>
    <scope>NUCLEOTIDE SEQUENCE</scope>
    <source>
        <strain evidence="3">CHK179-5677</strain>
    </source>
</reference>
<sequence>MPTEQVSTGLDLSLVIAIAALVLSALSPLISALISGLFQIKEKTLEISAKQREQERDFYYRHRAEVIERYISTAGQAILSGRYYDFGNSMGEIYFYVDESLWPLLDNIAECFHNDKWFMAKGDFIKLCKELSSTEIRTQNKEQPQHTDTHQPKEI</sequence>
<evidence type="ECO:0000256" key="2">
    <source>
        <dbReference type="SAM" id="Phobius"/>
    </source>
</evidence>
<feature type="region of interest" description="Disordered" evidence="1">
    <location>
        <begin position="136"/>
        <end position="155"/>
    </location>
</feature>
<feature type="compositionally biased region" description="Basic and acidic residues" evidence="1">
    <location>
        <begin position="138"/>
        <end position="155"/>
    </location>
</feature>
<gene>
    <name evidence="3" type="ORF">K8V01_01760</name>
</gene>
<evidence type="ECO:0000313" key="4">
    <source>
        <dbReference type="Proteomes" id="UP000760668"/>
    </source>
</evidence>
<proteinExistence type="predicted"/>
<comment type="caution">
    <text evidence="3">The sequence shown here is derived from an EMBL/GenBank/DDBJ whole genome shotgun (WGS) entry which is preliminary data.</text>
</comment>
<dbReference type="Proteomes" id="UP000760668">
    <property type="component" value="Unassembled WGS sequence"/>
</dbReference>
<keyword evidence="2" id="KW-0812">Transmembrane</keyword>
<dbReference type="AlphaFoldDB" id="A0A921SRU5"/>
<protein>
    <submittedName>
        <fullName evidence="3">Uncharacterized protein</fullName>
    </submittedName>
</protein>
<accession>A0A921SRU5</accession>
<organism evidence="3 4">
    <name type="scientific">Pseudoflavonifractor capillosus</name>
    <dbReference type="NCBI Taxonomy" id="106588"/>
    <lineage>
        <taxon>Bacteria</taxon>
        <taxon>Bacillati</taxon>
        <taxon>Bacillota</taxon>
        <taxon>Clostridia</taxon>
        <taxon>Eubacteriales</taxon>
        <taxon>Oscillospiraceae</taxon>
        <taxon>Pseudoflavonifractor</taxon>
    </lineage>
</organism>
<evidence type="ECO:0000256" key="1">
    <source>
        <dbReference type="SAM" id="MobiDB-lite"/>
    </source>
</evidence>